<dbReference type="Gene3D" id="3.40.50.150">
    <property type="entry name" value="Vaccinia Virus protein VP39"/>
    <property type="match status" value="1"/>
</dbReference>
<evidence type="ECO:0000256" key="5">
    <source>
        <dbReference type="SAM" id="Phobius"/>
    </source>
</evidence>
<feature type="transmembrane region" description="Helical" evidence="5">
    <location>
        <begin position="105"/>
        <end position="127"/>
    </location>
</feature>
<keyword evidence="1 6" id="KW-0489">Methyltransferase</keyword>
<evidence type="ECO:0000256" key="3">
    <source>
        <dbReference type="ARBA" id="ARBA00022723"/>
    </source>
</evidence>
<name>A0AAD7VGV5_QUISA</name>
<keyword evidence="5" id="KW-0472">Membrane</keyword>
<dbReference type="GO" id="GO:0032259">
    <property type="term" value="P:methylation"/>
    <property type="evidence" value="ECO:0007669"/>
    <property type="project" value="UniProtKB-KW"/>
</dbReference>
<dbReference type="Pfam" id="PF03492">
    <property type="entry name" value="Methyltransf_7"/>
    <property type="match status" value="1"/>
</dbReference>
<evidence type="ECO:0000256" key="2">
    <source>
        <dbReference type="ARBA" id="ARBA00022679"/>
    </source>
</evidence>
<comment type="caution">
    <text evidence="6">The sequence shown here is derived from an EMBL/GenBank/DDBJ whole genome shotgun (WGS) entry which is preliminary data.</text>
</comment>
<dbReference type="GO" id="GO:0008168">
    <property type="term" value="F:methyltransferase activity"/>
    <property type="evidence" value="ECO:0007669"/>
    <property type="project" value="UniProtKB-KW"/>
</dbReference>
<evidence type="ECO:0000313" key="6">
    <source>
        <dbReference type="EMBL" id="KAJ7975189.1"/>
    </source>
</evidence>
<keyword evidence="5" id="KW-1133">Transmembrane helix</keyword>
<keyword evidence="3" id="KW-0479">Metal-binding</keyword>
<dbReference type="InterPro" id="IPR029063">
    <property type="entry name" value="SAM-dependent_MTases_sf"/>
</dbReference>
<dbReference type="KEGG" id="qsa:O6P43_005150"/>
<dbReference type="Gene3D" id="1.10.1200.270">
    <property type="entry name" value="Methyltransferase, alpha-helical capping domain"/>
    <property type="match status" value="1"/>
</dbReference>
<sequence>MMKKGVVDEEKMDSFNIPVYNMSSEELAEAIDRNGCFSIEEISEQLPHGARSDVTFLQAKSSMNVRAILEILVKDHFGEEILDELFDFTQRKSKNQPSSLVLGRLLTYLFFLSANSFAKYILQIFVLKLHHVQMLRIKECLEVKP</sequence>
<evidence type="ECO:0000313" key="7">
    <source>
        <dbReference type="Proteomes" id="UP001163823"/>
    </source>
</evidence>
<keyword evidence="4" id="KW-0460">Magnesium</keyword>
<dbReference type="EMBL" id="JARAOO010000003">
    <property type="protein sequence ID" value="KAJ7975189.1"/>
    <property type="molecule type" value="Genomic_DNA"/>
</dbReference>
<proteinExistence type="predicted"/>
<keyword evidence="7" id="KW-1185">Reference proteome</keyword>
<accession>A0AAD7VGV5</accession>
<organism evidence="6 7">
    <name type="scientific">Quillaja saponaria</name>
    <name type="common">Soap bark tree</name>
    <dbReference type="NCBI Taxonomy" id="32244"/>
    <lineage>
        <taxon>Eukaryota</taxon>
        <taxon>Viridiplantae</taxon>
        <taxon>Streptophyta</taxon>
        <taxon>Embryophyta</taxon>
        <taxon>Tracheophyta</taxon>
        <taxon>Spermatophyta</taxon>
        <taxon>Magnoliopsida</taxon>
        <taxon>eudicotyledons</taxon>
        <taxon>Gunneridae</taxon>
        <taxon>Pentapetalae</taxon>
        <taxon>rosids</taxon>
        <taxon>fabids</taxon>
        <taxon>Fabales</taxon>
        <taxon>Quillajaceae</taxon>
        <taxon>Quillaja</taxon>
    </lineage>
</organism>
<keyword evidence="2" id="KW-0808">Transferase</keyword>
<dbReference type="GO" id="GO:0046872">
    <property type="term" value="F:metal ion binding"/>
    <property type="evidence" value="ECO:0007669"/>
    <property type="project" value="UniProtKB-KW"/>
</dbReference>
<keyword evidence="5" id="KW-0812">Transmembrane</keyword>
<reference evidence="6" key="1">
    <citation type="journal article" date="2023" name="Science">
        <title>Elucidation of the pathway for biosynthesis of saponin adjuvants from the soapbark tree.</title>
        <authorList>
            <person name="Reed J."/>
            <person name="Orme A."/>
            <person name="El-Demerdash A."/>
            <person name="Owen C."/>
            <person name="Martin L.B.B."/>
            <person name="Misra R.C."/>
            <person name="Kikuchi S."/>
            <person name="Rejzek M."/>
            <person name="Martin A.C."/>
            <person name="Harkess A."/>
            <person name="Leebens-Mack J."/>
            <person name="Louveau T."/>
            <person name="Stephenson M.J."/>
            <person name="Osbourn A."/>
        </authorList>
    </citation>
    <scope>NUCLEOTIDE SEQUENCE</scope>
    <source>
        <strain evidence="6">S10</strain>
    </source>
</reference>
<dbReference type="SUPFAM" id="SSF53335">
    <property type="entry name" value="S-adenosyl-L-methionine-dependent methyltransferases"/>
    <property type="match status" value="1"/>
</dbReference>
<protein>
    <submittedName>
        <fullName evidence="6">SAM dependent carboxyl methyltransferase</fullName>
    </submittedName>
</protein>
<dbReference type="Proteomes" id="UP001163823">
    <property type="component" value="Chromosome 3"/>
</dbReference>
<dbReference type="InterPro" id="IPR005299">
    <property type="entry name" value="MeTrfase_7"/>
</dbReference>
<gene>
    <name evidence="6" type="ORF">O6P43_005150</name>
</gene>
<dbReference type="InterPro" id="IPR042086">
    <property type="entry name" value="MeTrfase_capping"/>
</dbReference>
<dbReference type="PANTHER" id="PTHR31009">
    <property type="entry name" value="S-ADENOSYL-L-METHIONINE:CARBOXYL METHYLTRANSFERASE FAMILY PROTEIN"/>
    <property type="match status" value="1"/>
</dbReference>
<dbReference type="AlphaFoldDB" id="A0AAD7VGV5"/>
<evidence type="ECO:0000256" key="4">
    <source>
        <dbReference type="ARBA" id="ARBA00022842"/>
    </source>
</evidence>
<evidence type="ECO:0000256" key="1">
    <source>
        <dbReference type="ARBA" id="ARBA00022603"/>
    </source>
</evidence>